<keyword evidence="3" id="KW-1185">Reference proteome</keyword>
<accession>A0ABS0B846</accession>
<dbReference type="EMBL" id="JADLZT010000007">
    <property type="protein sequence ID" value="MBF6025007.1"/>
    <property type="molecule type" value="Genomic_DNA"/>
</dbReference>
<protein>
    <submittedName>
        <fullName evidence="2">Uncharacterized protein</fullName>
    </submittedName>
</protein>
<feature type="chain" id="PRO_5045204239" evidence="1">
    <location>
        <begin position="31"/>
        <end position="162"/>
    </location>
</feature>
<name>A0ABS0B846_9GAMM</name>
<organism evidence="2 3">
    <name type="scientific">Lysobacter niastensis</name>
    <dbReference type="NCBI Taxonomy" id="380629"/>
    <lineage>
        <taxon>Bacteria</taxon>
        <taxon>Pseudomonadati</taxon>
        <taxon>Pseudomonadota</taxon>
        <taxon>Gammaproteobacteria</taxon>
        <taxon>Lysobacterales</taxon>
        <taxon>Lysobacteraceae</taxon>
        <taxon>Lysobacter</taxon>
    </lineage>
</organism>
<sequence>MSTVLSRWVAPVVLAAGLGVAGLSPAPARADDGDDLVRVIVDVADVIYHSGYPYYRYGNDYGYGNRLVVVHDRYGRPTYYRTVPRYYRAGAPYGNAYGYYRNAPRRYANCNKHGKCKVEYYDSRYDRRYYGYDRDDRHYRYKDSFEYGDRYWDSRRWHTDDD</sequence>
<evidence type="ECO:0000313" key="3">
    <source>
        <dbReference type="Proteomes" id="UP001429984"/>
    </source>
</evidence>
<feature type="signal peptide" evidence="1">
    <location>
        <begin position="1"/>
        <end position="30"/>
    </location>
</feature>
<gene>
    <name evidence="2" type="ORF">IU514_13325</name>
</gene>
<dbReference type="RefSeq" id="WP_194931619.1">
    <property type="nucleotide sequence ID" value="NZ_JADLZT010000007.1"/>
</dbReference>
<reference evidence="2 3" key="1">
    <citation type="submission" date="2020-11" db="EMBL/GenBank/DDBJ databases">
        <title>Draft Genome Sequence and Secondary Metabolite Biosynthetic Potential of the Lysobacter niastensis Type strain DSM 18481.</title>
        <authorList>
            <person name="Turrini P."/>
            <person name="Artuso I."/>
            <person name="Tescari M."/>
            <person name="Lugli G.A."/>
            <person name="Frangipani E."/>
            <person name="Ventura M."/>
            <person name="Visca P."/>
        </authorList>
    </citation>
    <scope>NUCLEOTIDE SEQUENCE [LARGE SCALE GENOMIC DNA]</scope>
    <source>
        <strain evidence="2 3">DSM 18481</strain>
    </source>
</reference>
<evidence type="ECO:0000256" key="1">
    <source>
        <dbReference type="SAM" id="SignalP"/>
    </source>
</evidence>
<dbReference type="Proteomes" id="UP001429984">
    <property type="component" value="Unassembled WGS sequence"/>
</dbReference>
<keyword evidence="1" id="KW-0732">Signal</keyword>
<evidence type="ECO:0000313" key="2">
    <source>
        <dbReference type="EMBL" id="MBF6025007.1"/>
    </source>
</evidence>
<comment type="caution">
    <text evidence="2">The sequence shown here is derived from an EMBL/GenBank/DDBJ whole genome shotgun (WGS) entry which is preliminary data.</text>
</comment>
<proteinExistence type="predicted"/>